<feature type="domain" description="Wings apart-like protein C-terminal" evidence="3">
    <location>
        <begin position="229"/>
        <end position="562"/>
    </location>
</feature>
<evidence type="ECO:0000256" key="1">
    <source>
        <dbReference type="ARBA" id="ARBA00006854"/>
    </source>
</evidence>
<feature type="compositionally biased region" description="Low complexity" evidence="2">
    <location>
        <begin position="108"/>
        <end position="127"/>
    </location>
</feature>
<accession>A0A9P8TSW2</accession>
<evidence type="ECO:0000313" key="5">
    <source>
        <dbReference type="Proteomes" id="UP000827724"/>
    </source>
</evidence>
<dbReference type="InterPro" id="IPR011989">
    <property type="entry name" value="ARM-like"/>
</dbReference>
<dbReference type="EMBL" id="JAIWOZ010000007">
    <property type="protein sequence ID" value="KAH6603367.1"/>
    <property type="molecule type" value="Genomic_DNA"/>
</dbReference>
<comment type="similarity">
    <text evidence="1">Belongs to the WAPL family.</text>
</comment>
<keyword evidence="5" id="KW-1185">Reference proteome</keyword>
<feature type="region of interest" description="Disordered" evidence="2">
    <location>
        <begin position="1"/>
        <end position="225"/>
    </location>
</feature>
<dbReference type="Proteomes" id="UP000827724">
    <property type="component" value="Unassembled WGS sequence"/>
</dbReference>
<organism evidence="4 5">
    <name type="scientific">Trichoderma cornu-damae</name>
    <dbReference type="NCBI Taxonomy" id="654480"/>
    <lineage>
        <taxon>Eukaryota</taxon>
        <taxon>Fungi</taxon>
        <taxon>Dikarya</taxon>
        <taxon>Ascomycota</taxon>
        <taxon>Pezizomycotina</taxon>
        <taxon>Sordariomycetes</taxon>
        <taxon>Hypocreomycetidae</taxon>
        <taxon>Hypocreales</taxon>
        <taxon>Hypocreaceae</taxon>
        <taxon>Trichoderma</taxon>
    </lineage>
</organism>
<dbReference type="InterPro" id="IPR039874">
    <property type="entry name" value="WAPL"/>
</dbReference>
<dbReference type="PANTHER" id="PTHR22100:SF13">
    <property type="entry name" value="WINGS APART-LIKE PROTEIN HOMOLOG"/>
    <property type="match status" value="1"/>
</dbReference>
<dbReference type="InterPro" id="IPR022771">
    <property type="entry name" value="WAPL_C"/>
</dbReference>
<reference evidence="4" key="1">
    <citation type="submission" date="2021-08" db="EMBL/GenBank/DDBJ databases">
        <title>Chromosome-Level Trichoderma cornu-damae using Hi-C Data.</title>
        <authorList>
            <person name="Kim C.S."/>
        </authorList>
    </citation>
    <scope>NUCLEOTIDE SEQUENCE</scope>
    <source>
        <strain evidence="4">KA19-0412C</strain>
    </source>
</reference>
<dbReference type="Gene3D" id="1.25.10.10">
    <property type="entry name" value="Leucine-rich Repeat Variant"/>
    <property type="match status" value="2"/>
</dbReference>
<comment type="caution">
    <text evidence="4">The sequence shown here is derived from an EMBL/GenBank/DDBJ whole genome shotgun (WGS) entry which is preliminary data.</text>
</comment>
<dbReference type="PANTHER" id="PTHR22100">
    <property type="entry name" value="WINGS APART-LIKE PROTEIN HOMOLOG"/>
    <property type="match status" value="1"/>
</dbReference>
<dbReference type="OrthoDB" id="78088at2759"/>
<protein>
    <submittedName>
        <fullName evidence="4">Gtp-binding rhb1</fullName>
    </submittedName>
</protein>
<feature type="compositionally biased region" description="Basic and acidic residues" evidence="2">
    <location>
        <begin position="157"/>
        <end position="168"/>
    </location>
</feature>
<dbReference type="AlphaFoldDB" id="A0A9P8TSW2"/>
<feature type="compositionally biased region" description="Polar residues" evidence="2">
    <location>
        <begin position="51"/>
        <end position="62"/>
    </location>
</feature>
<name>A0A9P8TSW2_9HYPO</name>
<gene>
    <name evidence="4" type="ORF">Trco_008142</name>
</gene>
<evidence type="ECO:0000259" key="3">
    <source>
        <dbReference type="Pfam" id="PF07814"/>
    </source>
</evidence>
<evidence type="ECO:0000256" key="2">
    <source>
        <dbReference type="SAM" id="MobiDB-lite"/>
    </source>
</evidence>
<feature type="compositionally biased region" description="Polar residues" evidence="2">
    <location>
        <begin position="174"/>
        <end position="192"/>
    </location>
</feature>
<evidence type="ECO:0000313" key="4">
    <source>
        <dbReference type="EMBL" id="KAH6603367.1"/>
    </source>
</evidence>
<dbReference type="Pfam" id="PF07814">
    <property type="entry name" value="WAPL"/>
    <property type="match status" value="1"/>
</dbReference>
<sequence>MEASPGLVDVSSARRFPQRLSAQELTRRLRGADTKDAKPIPLEAGSADLLETTSLAETQRGTGQNGAGAAKLSKDINARFPSINKRLETPPTRRRRLIDALAAEEANSARPGPSQSPGPSQRTGPSQEIGGSEHANENEHKYAQQGRPRFRTGTPLRRTDSDSSTLEKKKIKVTYSQSRSILQSSQESTTAESADYPPLLPDVDEPRKRQPSPIIDGGEDDESRTKIAIRSVHELRRAGANNRSSDEMDDLLSRIGAPGPSASTMRRNGLCELADKLQKKEFMNQFRDHASRDNIANGICDEKDAISGFLLATVFVIFLSSCPAPHMLQQLTKNRAGLWLSSLLDMQEDITAMATRKSANIPRATRGALANVKGTLLGMRIWHGYRLLHVSPRTMALQLLSMLAGLLDPHDVRVILDDAYASISKLRGYFAAHDSRDDVDYALTVCILEARSSSTAATGEAPAEAQREASEIAAFLRGMLQSWPKTHRDTDATLLRLAINTTNDEARAAAFRGGQLLSSLMRCVNAGFSAVQHAIHNSAFEGNIYDELLLILGIMINVLEHCPDARASPNANEIDRLAATWSESERSMEKVCVV</sequence>
<proteinExistence type="inferred from homology"/>
<feature type="compositionally biased region" description="Basic and acidic residues" evidence="2">
    <location>
        <begin position="25"/>
        <end position="38"/>
    </location>
</feature>